<protein>
    <submittedName>
        <fullName evidence="1">Uncharacterized protein</fullName>
    </submittedName>
</protein>
<evidence type="ECO:0000313" key="2">
    <source>
        <dbReference type="Proteomes" id="UP001049176"/>
    </source>
</evidence>
<organism evidence="1 2">
    <name type="scientific">Marasmius oreades</name>
    <name type="common">fairy-ring Marasmius</name>
    <dbReference type="NCBI Taxonomy" id="181124"/>
    <lineage>
        <taxon>Eukaryota</taxon>
        <taxon>Fungi</taxon>
        <taxon>Dikarya</taxon>
        <taxon>Basidiomycota</taxon>
        <taxon>Agaricomycotina</taxon>
        <taxon>Agaricomycetes</taxon>
        <taxon>Agaricomycetidae</taxon>
        <taxon>Agaricales</taxon>
        <taxon>Marasmiineae</taxon>
        <taxon>Marasmiaceae</taxon>
        <taxon>Marasmius</taxon>
    </lineage>
</organism>
<proteinExistence type="predicted"/>
<dbReference type="KEGG" id="more:E1B28_010243"/>
<name>A0A9P7RXE4_9AGAR</name>
<dbReference type="OrthoDB" id="3193844at2759"/>
<reference evidence="1" key="1">
    <citation type="journal article" date="2021" name="Genome Biol. Evol.">
        <title>The assembled and annotated genome of the fairy-ring fungus Marasmius oreades.</title>
        <authorList>
            <person name="Hiltunen M."/>
            <person name="Ament-Velasquez S.L."/>
            <person name="Johannesson H."/>
        </authorList>
    </citation>
    <scope>NUCLEOTIDE SEQUENCE</scope>
    <source>
        <strain evidence="1">03SP1</strain>
    </source>
</reference>
<dbReference type="GeneID" id="66079319"/>
<dbReference type="RefSeq" id="XP_043007662.1">
    <property type="nucleotide sequence ID" value="XM_043155197.1"/>
</dbReference>
<keyword evidence="2" id="KW-1185">Reference proteome</keyword>
<gene>
    <name evidence="1" type="ORF">E1B28_010243</name>
</gene>
<dbReference type="EMBL" id="CM032186">
    <property type="protein sequence ID" value="KAG7091192.1"/>
    <property type="molecule type" value="Genomic_DNA"/>
</dbReference>
<dbReference type="AlphaFoldDB" id="A0A9P7RXE4"/>
<comment type="caution">
    <text evidence="1">The sequence shown here is derived from an EMBL/GenBank/DDBJ whole genome shotgun (WGS) entry which is preliminary data.</text>
</comment>
<evidence type="ECO:0000313" key="1">
    <source>
        <dbReference type="EMBL" id="KAG7091192.1"/>
    </source>
</evidence>
<sequence>MGTPRRHPRFYIETIVFQVVDTLFRVPSRYLREHSEILGAASEISAATTEGTSDETPVKLPLPDDATIEDFENFMEIVVPTALNLPCPSFSKPKWISILKLSTCWMFDELRSRAINTVPGLSFLEQVQWGRRYKVKAWLLKGLSGLANSTNALTPLEVLEDNLDVRTIARVLYIRTFLQSDSRCKQLQADIRTTKYVNYQTVHTSACEQCGKHKDTHSQRPHVEVEVEKWFGSELSLLVI</sequence>
<accession>A0A9P7RXE4</accession>
<dbReference type="Proteomes" id="UP001049176">
    <property type="component" value="Chromosome 6"/>
</dbReference>